<name>A0ABW6ZM48_9HYPH</name>
<comment type="caution">
    <text evidence="3">The sequence shown here is derived from an EMBL/GenBank/DDBJ whole genome shotgun (WGS) entry which is preliminary data.</text>
</comment>
<dbReference type="Gene3D" id="3.20.20.100">
    <property type="entry name" value="NADP-dependent oxidoreductase domain"/>
    <property type="match status" value="1"/>
</dbReference>
<reference evidence="3 4" key="1">
    <citation type="submission" date="2024-02" db="EMBL/GenBank/DDBJ databases">
        <title>Expansion and revision of Xanthobacter and proposal of Roseixanthobacter gen. nov.</title>
        <authorList>
            <person name="Soltysiak M.P.M."/>
            <person name="Jalihal A."/>
            <person name="Ory A."/>
            <person name="Chrisophersen C."/>
            <person name="Lee A.D."/>
            <person name="Boulton J."/>
            <person name="Springer M."/>
        </authorList>
    </citation>
    <scope>NUCLEOTIDE SEQUENCE [LARGE SCALE GENOMIC DNA]</scope>
    <source>
        <strain evidence="3 4">CB5</strain>
    </source>
</reference>
<dbReference type="InterPro" id="IPR036812">
    <property type="entry name" value="NAD(P)_OxRdtase_dom_sf"/>
</dbReference>
<dbReference type="EMBL" id="JBAFUR010000007">
    <property type="protein sequence ID" value="MFG1254689.1"/>
    <property type="molecule type" value="Genomic_DNA"/>
</dbReference>
<dbReference type="Proteomes" id="UP001604043">
    <property type="component" value="Unassembled WGS sequence"/>
</dbReference>
<keyword evidence="4" id="KW-1185">Reference proteome</keyword>
<organism evidence="3 4">
    <name type="scientific">Xanthobacter aminoxidans</name>
    <dbReference type="NCBI Taxonomy" id="186280"/>
    <lineage>
        <taxon>Bacteria</taxon>
        <taxon>Pseudomonadati</taxon>
        <taxon>Pseudomonadota</taxon>
        <taxon>Alphaproteobacteria</taxon>
        <taxon>Hyphomicrobiales</taxon>
        <taxon>Xanthobacteraceae</taxon>
        <taxon>Xanthobacter</taxon>
    </lineage>
</organism>
<dbReference type="PANTHER" id="PTHR43364">
    <property type="entry name" value="NADH-SPECIFIC METHYLGLYOXAL REDUCTASE-RELATED"/>
    <property type="match status" value="1"/>
</dbReference>
<evidence type="ECO:0000259" key="2">
    <source>
        <dbReference type="Pfam" id="PF00248"/>
    </source>
</evidence>
<keyword evidence="1" id="KW-0560">Oxidoreductase</keyword>
<evidence type="ECO:0000313" key="4">
    <source>
        <dbReference type="Proteomes" id="UP001604043"/>
    </source>
</evidence>
<dbReference type="InterPro" id="IPR020471">
    <property type="entry name" value="AKR"/>
</dbReference>
<proteinExistence type="predicted"/>
<sequence length="378" mass="40668">MTAHVTAHAFPKAPVTPPEYRYLGKSGLKVPKLALGTMMFGGPTDEATSHRIIHKAKEQGFFFLDTADAYQNGHTEEIVGRAVKGDRDAYVLATKFANPGGTGPNRQGISRKWIIEAAEASLRRLGTDYIDILYFHRAIFDAPLGEAVRAVADLVKAGKVRYFGVSNFRGWRIAEVAHLADQFGIDRPVASQPLYNIVDRTAEVEQLPAAHHYGLGVVTYSPLARGVLTGKYAPGAAPAADSRAGRGDRRILETEWRAESIDIAEAIARHAAEAGIPAATFALSWVLNNSLVTSAIAGPRTEAQWDDYVAALDYGFTAADEALVASLVPDGHVSTKFYTDPSHPVEGRVPRTGGGDAAARVQERAQERVASRVAARVG</sequence>
<dbReference type="RefSeq" id="WP_394008866.1">
    <property type="nucleotide sequence ID" value="NZ_JBAFUR010000007.1"/>
</dbReference>
<feature type="domain" description="NADP-dependent oxidoreductase" evidence="2">
    <location>
        <begin position="32"/>
        <end position="323"/>
    </location>
</feature>
<dbReference type="InterPro" id="IPR050523">
    <property type="entry name" value="AKR_Detox_Biosynth"/>
</dbReference>
<accession>A0ABW6ZM48</accession>
<dbReference type="PRINTS" id="PR00069">
    <property type="entry name" value="ALDKETRDTASE"/>
</dbReference>
<dbReference type="Pfam" id="PF00248">
    <property type="entry name" value="Aldo_ket_red"/>
    <property type="match status" value="1"/>
</dbReference>
<evidence type="ECO:0000313" key="3">
    <source>
        <dbReference type="EMBL" id="MFG1254689.1"/>
    </source>
</evidence>
<evidence type="ECO:0000256" key="1">
    <source>
        <dbReference type="ARBA" id="ARBA00023002"/>
    </source>
</evidence>
<protein>
    <submittedName>
        <fullName evidence="3">Aldo/keto reductase</fullName>
    </submittedName>
</protein>
<dbReference type="PANTHER" id="PTHR43364:SF4">
    <property type="entry name" value="NAD(P)-LINKED OXIDOREDUCTASE SUPERFAMILY PROTEIN"/>
    <property type="match status" value="1"/>
</dbReference>
<gene>
    <name evidence="3" type="ORF">V5F30_20915</name>
</gene>
<dbReference type="InterPro" id="IPR023210">
    <property type="entry name" value="NADP_OxRdtase_dom"/>
</dbReference>
<dbReference type="SUPFAM" id="SSF51430">
    <property type="entry name" value="NAD(P)-linked oxidoreductase"/>
    <property type="match status" value="1"/>
</dbReference>